<protein>
    <submittedName>
        <fullName evidence="7">YihY/virulence factor BrkB family protein</fullName>
    </submittedName>
</protein>
<evidence type="ECO:0000256" key="5">
    <source>
        <dbReference type="ARBA" id="ARBA00023136"/>
    </source>
</evidence>
<dbReference type="PIRSF" id="PIRSF035875">
    <property type="entry name" value="RNase_BN"/>
    <property type="match status" value="1"/>
</dbReference>
<dbReference type="Pfam" id="PF03631">
    <property type="entry name" value="Virul_fac_BrkB"/>
    <property type="match status" value="1"/>
</dbReference>
<evidence type="ECO:0000256" key="6">
    <source>
        <dbReference type="SAM" id="Phobius"/>
    </source>
</evidence>
<gene>
    <name evidence="7" type="ORF">ACFSO8_04735</name>
</gene>
<evidence type="ECO:0000256" key="1">
    <source>
        <dbReference type="ARBA" id="ARBA00004651"/>
    </source>
</evidence>
<keyword evidence="4 6" id="KW-1133">Transmembrane helix</keyword>
<dbReference type="RefSeq" id="WP_255928111.1">
    <property type="nucleotide sequence ID" value="NZ_JANFQP010000001.1"/>
</dbReference>
<accession>A0ABW5K9E1</accession>
<keyword evidence="5 6" id="KW-0472">Membrane</keyword>
<dbReference type="NCBIfam" id="TIGR00765">
    <property type="entry name" value="yihY_not_rbn"/>
    <property type="match status" value="1"/>
</dbReference>
<feature type="transmembrane region" description="Helical" evidence="6">
    <location>
        <begin position="231"/>
        <end position="252"/>
    </location>
</feature>
<dbReference type="EMBL" id="JBHULG010000001">
    <property type="protein sequence ID" value="MFD2544764.1"/>
    <property type="molecule type" value="Genomic_DNA"/>
</dbReference>
<evidence type="ECO:0000256" key="4">
    <source>
        <dbReference type="ARBA" id="ARBA00022989"/>
    </source>
</evidence>
<feature type="transmembrane region" description="Helical" evidence="6">
    <location>
        <begin position="199"/>
        <end position="219"/>
    </location>
</feature>
<dbReference type="PANTHER" id="PTHR30213:SF0">
    <property type="entry name" value="UPF0761 MEMBRANE PROTEIN YIHY"/>
    <property type="match status" value="1"/>
</dbReference>
<evidence type="ECO:0000256" key="2">
    <source>
        <dbReference type="ARBA" id="ARBA00022475"/>
    </source>
</evidence>
<sequence>MGIKTPQFILKIHEFLDSIHIPFLGISLWKMFEIYGQGVFKMQIGRSAASISWSFFLSLFPFILFLLSLLPYLPHYDKLQFYIFEVLMHNVFPAHIQKDVSGYIQTYILPNMKNISNLTIIFAMIFAVNGTHSLINGFNLNTNLRRGVVKEYLVAFGITIAFIFLIIASLLGIYYSEVVLKLFTPEINISWLVDNMSKIIGFFSFPIFYFILLALFYWVGCLKITTFKQAMPGAIFTTVLFVILTYIFAIYVKDFARYNVLYGSIGSIILVMVWVNINIILILLGNELNIAIKKVRVEKMIADEVKLNAQQFDANILPDMEEADETHTISVEE</sequence>
<feature type="transmembrane region" description="Helical" evidence="6">
    <location>
        <begin position="118"/>
        <end position="140"/>
    </location>
</feature>
<keyword evidence="3 6" id="KW-0812">Transmembrane</keyword>
<dbReference type="PANTHER" id="PTHR30213">
    <property type="entry name" value="INNER MEMBRANE PROTEIN YHJD"/>
    <property type="match status" value="1"/>
</dbReference>
<dbReference type="Proteomes" id="UP001597394">
    <property type="component" value="Unassembled WGS sequence"/>
</dbReference>
<organism evidence="7 8">
    <name type="scientific">Kaistella montana</name>
    <dbReference type="NCBI Taxonomy" id="1849733"/>
    <lineage>
        <taxon>Bacteria</taxon>
        <taxon>Pseudomonadati</taxon>
        <taxon>Bacteroidota</taxon>
        <taxon>Flavobacteriia</taxon>
        <taxon>Flavobacteriales</taxon>
        <taxon>Weeksellaceae</taxon>
        <taxon>Chryseobacterium group</taxon>
        <taxon>Kaistella</taxon>
    </lineage>
</organism>
<keyword evidence="2" id="KW-1003">Cell membrane</keyword>
<comment type="caution">
    <text evidence="7">The sequence shown here is derived from an EMBL/GenBank/DDBJ whole genome shotgun (WGS) entry which is preliminary data.</text>
</comment>
<feature type="transmembrane region" description="Helical" evidence="6">
    <location>
        <begin position="152"/>
        <end position="175"/>
    </location>
</feature>
<keyword evidence="8" id="KW-1185">Reference proteome</keyword>
<reference evidence="8" key="1">
    <citation type="journal article" date="2019" name="Int. J. Syst. Evol. Microbiol.">
        <title>The Global Catalogue of Microorganisms (GCM) 10K type strain sequencing project: providing services to taxonomists for standard genome sequencing and annotation.</title>
        <authorList>
            <consortium name="The Broad Institute Genomics Platform"/>
            <consortium name="The Broad Institute Genome Sequencing Center for Infectious Disease"/>
            <person name="Wu L."/>
            <person name="Ma J."/>
        </authorList>
    </citation>
    <scope>NUCLEOTIDE SEQUENCE [LARGE SCALE GENOMIC DNA]</scope>
    <source>
        <strain evidence="8">KCTC 52204</strain>
    </source>
</reference>
<feature type="transmembrane region" description="Helical" evidence="6">
    <location>
        <begin position="51"/>
        <end position="73"/>
    </location>
</feature>
<name>A0ABW5K9E1_9FLAO</name>
<evidence type="ECO:0000313" key="8">
    <source>
        <dbReference type="Proteomes" id="UP001597394"/>
    </source>
</evidence>
<evidence type="ECO:0000256" key="3">
    <source>
        <dbReference type="ARBA" id="ARBA00022692"/>
    </source>
</evidence>
<evidence type="ECO:0000313" key="7">
    <source>
        <dbReference type="EMBL" id="MFD2544764.1"/>
    </source>
</evidence>
<comment type="subcellular location">
    <subcellularLocation>
        <location evidence="1">Cell membrane</location>
        <topology evidence="1">Multi-pass membrane protein</topology>
    </subcellularLocation>
</comment>
<feature type="transmembrane region" description="Helical" evidence="6">
    <location>
        <begin position="264"/>
        <end position="284"/>
    </location>
</feature>
<dbReference type="InterPro" id="IPR017039">
    <property type="entry name" value="Virul_fac_BrkB"/>
</dbReference>
<proteinExistence type="predicted"/>